<feature type="transmembrane region" description="Helical" evidence="1">
    <location>
        <begin position="69"/>
        <end position="89"/>
    </location>
</feature>
<feature type="transmembrane region" description="Helical" evidence="1">
    <location>
        <begin position="354"/>
        <end position="383"/>
    </location>
</feature>
<feature type="transmembrane region" description="Helical" evidence="1">
    <location>
        <begin position="244"/>
        <end position="266"/>
    </location>
</feature>
<evidence type="ECO:0000313" key="2">
    <source>
        <dbReference type="EMBL" id="GAA4726842.1"/>
    </source>
</evidence>
<gene>
    <name evidence="2" type="ORF">GCM10023198_59920</name>
</gene>
<organism evidence="2 3">
    <name type="scientific">Promicromonospora umidemergens</name>
    <dbReference type="NCBI Taxonomy" id="629679"/>
    <lineage>
        <taxon>Bacteria</taxon>
        <taxon>Bacillati</taxon>
        <taxon>Actinomycetota</taxon>
        <taxon>Actinomycetes</taxon>
        <taxon>Micrococcales</taxon>
        <taxon>Promicromonosporaceae</taxon>
        <taxon>Promicromonospora</taxon>
    </lineage>
</organism>
<dbReference type="PANTHER" id="PTHR36840">
    <property type="entry name" value="BLL5714 PROTEIN"/>
    <property type="match status" value="1"/>
</dbReference>
<dbReference type="Pfam" id="PF06772">
    <property type="entry name" value="LtrA"/>
    <property type="match status" value="1"/>
</dbReference>
<dbReference type="InterPro" id="IPR010640">
    <property type="entry name" value="Low_temperature_requirement_A"/>
</dbReference>
<dbReference type="EMBL" id="BAABHM010000045">
    <property type="protein sequence ID" value="GAA4726842.1"/>
    <property type="molecule type" value="Genomic_DNA"/>
</dbReference>
<keyword evidence="3" id="KW-1185">Reference proteome</keyword>
<comment type="caution">
    <text evidence="2">The sequence shown here is derived from an EMBL/GenBank/DDBJ whole genome shotgun (WGS) entry which is preliminary data.</text>
</comment>
<feature type="transmembrane region" description="Helical" evidence="1">
    <location>
        <begin position="291"/>
        <end position="310"/>
    </location>
</feature>
<keyword evidence="1" id="KW-0812">Transmembrane</keyword>
<dbReference type="Proteomes" id="UP001500843">
    <property type="component" value="Unassembled WGS sequence"/>
</dbReference>
<feature type="transmembrane region" description="Helical" evidence="1">
    <location>
        <begin position="43"/>
        <end position="62"/>
    </location>
</feature>
<sequence>MILGNVEVGEVGVEQSMRDDGGGGAGEQAAEDASERSVGTLELFFDLVFVYAMSQVTVLMLAHISWAGFGRGLLTLGAVWWAWVCYAWLTNISDHAGSAHRLLIFLAMAAMLVAAVGLPQAFGARALVFGLAFLAVRLIHVALLALDVRAEADVGAAALRLVPTLLIGPALLVAAAFVDTPGRELLWIAAAVIDFSGPVLVGTAGWGVAPSYVVERHGQIIIIALGEAIVEVGAGAKDSLGRPVVVIAVLLAVLIAAGLWSSYFGYLRRGAERRLRGTGDRERARLARDSYSYLHLPLVAGVVFFALRVHEAVADAARPLPLLSAVALAGGVALFFLGDVAYRWRDHHQLAVDRLLAGVGASVLIPVAVLAPALATLAGLLLVCLLQTSWELWRHPAIGPVDSS</sequence>
<dbReference type="PANTHER" id="PTHR36840:SF1">
    <property type="entry name" value="BLL5714 PROTEIN"/>
    <property type="match status" value="1"/>
</dbReference>
<protein>
    <submittedName>
        <fullName evidence="2">Low temperature requirement protein A</fullName>
    </submittedName>
</protein>
<keyword evidence="1" id="KW-1133">Transmembrane helix</keyword>
<proteinExistence type="predicted"/>
<feature type="transmembrane region" description="Helical" evidence="1">
    <location>
        <begin position="322"/>
        <end position="342"/>
    </location>
</feature>
<reference evidence="3" key="1">
    <citation type="journal article" date="2019" name="Int. J. Syst. Evol. Microbiol.">
        <title>The Global Catalogue of Microorganisms (GCM) 10K type strain sequencing project: providing services to taxonomists for standard genome sequencing and annotation.</title>
        <authorList>
            <consortium name="The Broad Institute Genomics Platform"/>
            <consortium name="The Broad Institute Genome Sequencing Center for Infectious Disease"/>
            <person name="Wu L."/>
            <person name="Ma J."/>
        </authorList>
    </citation>
    <scope>NUCLEOTIDE SEQUENCE [LARGE SCALE GENOMIC DNA]</scope>
    <source>
        <strain evidence="3">JCM 17975</strain>
    </source>
</reference>
<evidence type="ECO:0000313" key="3">
    <source>
        <dbReference type="Proteomes" id="UP001500843"/>
    </source>
</evidence>
<feature type="transmembrane region" description="Helical" evidence="1">
    <location>
        <begin position="185"/>
        <end position="209"/>
    </location>
</feature>
<feature type="transmembrane region" description="Helical" evidence="1">
    <location>
        <begin position="158"/>
        <end position="178"/>
    </location>
</feature>
<evidence type="ECO:0000256" key="1">
    <source>
        <dbReference type="SAM" id="Phobius"/>
    </source>
</evidence>
<keyword evidence="1" id="KW-0472">Membrane</keyword>
<feature type="transmembrane region" description="Helical" evidence="1">
    <location>
        <begin position="126"/>
        <end position="146"/>
    </location>
</feature>
<name>A0ABP8YCX5_9MICO</name>
<accession>A0ABP8YCX5</accession>
<feature type="transmembrane region" description="Helical" evidence="1">
    <location>
        <begin position="101"/>
        <end position="119"/>
    </location>
</feature>